<dbReference type="Gene3D" id="1.20.1280.50">
    <property type="match status" value="1"/>
</dbReference>
<reference evidence="5" key="3">
    <citation type="submission" date="2020-12" db="UniProtKB">
        <authorList>
            <consortium name="EnsemblPlants"/>
        </authorList>
    </citation>
    <scope>IDENTIFICATION</scope>
</reference>
<dbReference type="Gramene" id="Pp3c18_4130V3.2">
    <property type="protein sequence ID" value="Pp3c18_4130V3.2"/>
    <property type="gene ID" value="Pp3c18_4130"/>
</dbReference>
<dbReference type="EMBL" id="ABEU02000018">
    <property type="protein sequence ID" value="PNR34803.1"/>
    <property type="molecule type" value="Genomic_DNA"/>
</dbReference>
<dbReference type="Gene3D" id="2.120.10.80">
    <property type="entry name" value="Kelch-type beta propeller"/>
    <property type="match status" value="1"/>
</dbReference>
<dbReference type="OrthoDB" id="45365at2759"/>
<protein>
    <recommendedName>
        <fullName evidence="3">F-box domain-containing protein</fullName>
    </recommendedName>
</protein>
<dbReference type="eggNOG" id="KOG1072">
    <property type="taxonomic scope" value="Eukaryota"/>
</dbReference>
<accession>A9RMG2</accession>
<organism evidence="4">
    <name type="scientific">Physcomitrium patens</name>
    <name type="common">Spreading-leaved earth moss</name>
    <name type="synonym">Physcomitrella patens</name>
    <dbReference type="NCBI Taxonomy" id="3218"/>
    <lineage>
        <taxon>Eukaryota</taxon>
        <taxon>Viridiplantae</taxon>
        <taxon>Streptophyta</taxon>
        <taxon>Embryophyta</taxon>
        <taxon>Bryophyta</taxon>
        <taxon>Bryophytina</taxon>
        <taxon>Bryopsida</taxon>
        <taxon>Funariidae</taxon>
        <taxon>Funariales</taxon>
        <taxon>Funariaceae</taxon>
        <taxon>Physcomitrium</taxon>
    </lineage>
</organism>
<dbReference type="SUPFAM" id="SSF117281">
    <property type="entry name" value="Kelch motif"/>
    <property type="match status" value="1"/>
</dbReference>
<evidence type="ECO:0000313" key="6">
    <source>
        <dbReference type="Proteomes" id="UP000006727"/>
    </source>
</evidence>
<dbReference type="GeneID" id="112295413"/>
<dbReference type="PANTHER" id="PTHR46344">
    <property type="entry name" value="OS02G0202900 PROTEIN"/>
    <property type="match status" value="1"/>
</dbReference>
<dbReference type="SUPFAM" id="SSF81383">
    <property type="entry name" value="F-box domain"/>
    <property type="match status" value="1"/>
</dbReference>
<dbReference type="Pfam" id="PF00646">
    <property type="entry name" value="F-box"/>
    <property type="match status" value="1"/>
</dbReference>
<reference evidence="4 6" key="2">
    <citation type="journal article" date="2018" name="Plant J.">
        <title>The Physcomitrella patens chromosome-scale assembly reveals moss genome structure and evolution.</title>
        <authorList>
            <person name="Lang D."/>
            <person name="Ullrich K.K."/>
            <person name="Murat F."/>
            <person name="Fuchs J."/>
            <person name="Jenkins J."/>
            <person name="Haas F.B."/>
            <person name="Piednoel M."/>
            <person name="Gundlach H."/>
            <person name="Van Bel M."/>
            <person name="Meyberg R."/>
            <person name="Vives C."/>
            <person name="Morata J."/>
            <person name="Symeonidi A."/>
            <person name="Hiss M."/>
            <person name="Muchero W."/>
            <person name="Kamisugi Y."/>
            <person name="Saleh O."/>
            <person name="Blanc G."/>
            <person name="Decker E.L."/>
            <person name="van Gessel N."/>
            <person name="Grimwood J."/>
            <person name="Hayes R.D."/>
            <person name="Graham S.W."/>
            <person name="Gunter L.E."/>
            <person name="McDaniel S.F."/>
            <person name="Hoernstein S.N.W."/>
            <person name="Larsson A."/>
            <person name="Li F.W."/>
            <person name="Perroud P.F."/>
            <person name="Phillips J."/>
            <person name="Ranjan P."/>
            <person name="Rokshar D.S."/>
            <person name="Rothfels C.J."/>
            <person name="Schneider L."/>
            <person name="Shu S."/>
            <person name="Stevenson D.W."/>
            <person name="Thummler F."/>
            <person name="Tillich M."/>
            <person name="Villarreal Aguilar J.C."/>
            <person name="Widiez T."/>
            <person name="Wong G.K."/>
            <person name="Wymore A."/>
            <person name="Zhang Y."/>
            <person name="Zimmer A.D."/>
            <person name="Quatrano R.S."/>
            <person name="Mayer K.F.X."/>
            <person name="Goodstein D."/>
            <person name="Casacuberta J.M."/>
            <person name="Vandepoele K."/>
            <person name="Reski R."/>
            <person name="Cuming A.C."/>
            <person name="Tuskan G.A."/>
            <person name="Maumus F."/>
            <person name="Salse J."/>
            <person name="Schmutz J."/>
            <person name="Rensing S.A."/>
        </authorList>
    </citation>
    <scope>NUCLEOTIDE SEQUENCE [LARGE SCALE GENOMIC DNA]</scope>
    <source>
        <strain evidence="5 6">cv. Gransden 2004</strain>
    </source>
</reference>
<proteinExistence type="predicted"/>
<dbReference type="InterPro" id="IPR001810">
    <property type="entry name" value="F-box_dom"/>
</dbReference>
<evidence type="ECO:0000256" key="2">
    <source>
        <dbReference type="ARBA" id="ARBA00022737"/>
    </source>
</evidence>
<keyword evidence="6" id="KW-1185">Reference proteome</keyword>
<dbReference type="AlphaFoldDB" id="A9RMG2"/>
<dbReference type="RefSeq" id="XP_024402721.1">
    <property type="nucleotide sequence ID" value="XM_024546953.2"/>
</dbReference>
<keyword evidence="2" id="KW-0677">Repeat</keyword>
<sequence length="440" mass="48885">MGAVGVATGESRGCAPKTFRMGSVDLCMEDDRTLDDRGVKSVDEGVGESLPGWRDSQAPMMMQKTDDAEEKGALILGLPDDAMTLVFARLPRQSLAMTRLVCSSWKRVAERQELASLRLMMGTSEGWIYVLAQTPKGTPFRAYDPIAGKWSILPPIPGRSEDQQWQGFACVGFRHKLFLIGGTRKLNSPNSEGMVCSNVVIYDSLTNKWTKGANMNTSRSWAAAAVVGDKLYVAGGQGTTKFLDSAEVYDPHTDTWKIISSMGVVRSSCQGVALDGQFWVIAGEYVKNHYDDNQKSSAEVYDADTNTWRFVPNMCLDDNKIMAPSAVVNGELICVHQKRLMHYNQHLNMWRQLGHFPGGELYARPYSKFGFACESVGSSLYIIGGTREYSQHHHRYRTPINSVEICDLGNEQQISRLWWRQGADMGQGRGTMSASTVVWM</sequence>
<evidence type="ECO:0000256" key="1">
    <source>
        <dbReference type="ARBA" id="ARBA00022441"/>
    </source>
</evidence>
<dbReference type="Pfam" id="PF24681">
    <property type="entry name" value="Kelch_KLHDC2_KLHL20_DRC7"/>
    <property type="match status" value="1"/>
</dbReference>
<dbReference type="STRING" id="3218.A9RMG2"/>
<dbReference type="PaxDb" id="3218-PP1S17_115V6.1"/>
<dbReference type="EnsemblPlants" id="Pp3c18_4130V3.1">
    <property type="protein sequence ID" value="Pp3c18_4130V3.1"/>
    <property type="gene ID" value="Pp3c18_4130"/>
</dbReference>
<evidence type="ECO:0000259" key="3">
    <source>
        <dbReference type="PROSITE" id="PS50181"/>
    </source>
</evidence>
<dbReference type="SMART" id="SM00612">
    <property type="entry name" value="Kelch"/>
    <property type="match status" value="3"/>
</dbReference>
<dbReference type="InterPro" id="IPR015915">
    <property type="entry name" value="Kelch-typ_b-propeller"/>
</dbReference>
<feature type="domain" description="F-box" evidence="3">
    <location>
        <begin position="72"/>
        <end position="119"/>
    </location>
</feature>
<evidence type="ECO:0000313" key="5">
    <source>
        <dbReference type="EnsemblPlants" id="Pp3c18_4130V3.1"/>
    </source>
</evidence>
<dbReference type="OMA" id="ALNHELW"/>
<dbReference type="Gramene" id="Pp3c18_4130V3.1">
    <property type="protein sequence ID" value="Pp3c18_4130V3.1"/>
    <property type="gene ID" value="Pp3c18_4130"/>
</dbReference>
<reference evidence="4 6" key="1">
    <citation type="journal article" date="2008" name="Science">
        <title>The Physcomitrella genome reveals evolutionary insights into the conquest of land by plants.</title>
        <authorList>
            <person name="Rensing S."/>
            <person name="Lang D."/>
            <person name="Zimmer A."/>
            <person name="Terry A."/>
            <person name="Salamov A."/>
            <person name="Shapiro H."/>
            <person name="Nishiyama T."/>
            <person name="Perroud P.-F."/>
            <person name="Lindquist E."/>
            <person name="Kamisugi Y."/>
            <person name="Tanahashi T."/>
            <person name="Sakakibara K."/>
            <person name="Fujita T."/>
            <person name="Oishi K."/>
            <person name="Shin-I T."/>
            <person name="Kuroki Y."/>
            <person name="Toyoda A."/>
            <person name="Suzuki Y."/>
            <person name="Hashimoto A."/>
            <person name="Yamaguchi K."/>
            <person name="Sugano A."/>
            <person name="Kohara Y."/>
            <person name="Fujiyama A."/>
            <person name="Anterola A."/>
            <person name="Aoki S."/>
            <person name="Ashton N."/>
            <person name="Barbazuk W.B."/>
            <person name="Barker E."/>
            <person name="Bennetzen J."/>
            <person name="Bezanilla M."/>
            <person name="Blankenship R."/>
            <person name="Cho S.H."/>
            <person name="Dutcher S."/>
            <person name="Estelle M."/>
            <person name="Fawcett J.A."/>
            <person name="Gundlach H."/>
            <person name="Hanada K."/>
            <person name="Heyl A."/>
            <person name="Hicks K.A."/>
            <person name="Hugh J."/>
            <person name="Lohr M."/>
            <person name="Mayer K."/>
            <person name="Melkozernov A."/>
            <person name="Murata T."/>
            <person name="Nelson D."/>
            <person name="Pils B."/>
            <person name="Prigge M."/>
            <person name="Reiss B."/>
            <person name="Renner T."/>
            <person name="Rombauts S."/>
            <person name="Rushton P."/>
            <person name="Sanderfoot A."/>
            <person name="Schween G."/>
            <person name="Shiu S.-H."/>
            <person name="Stueber K."/>
            <person name="Theodoulou F.L."/>
            <person name="Tu H."/>
            <person name="Van de Peer Y."/>
            <person name="Verrier P.J."/>
            <person name="Waters E."/>
            <person name="Wood A."/>
            <person name="Yang L."/>
            <person name="Cove D."/>
            <person name="Cuming A."/>
            <person name="Hasebe M."/>
            <person name="Lucas S."/>
            <person name="Mishler D.B."/>
            <person name="Reski R."/>
            <person name="Grigoriev I."/>
            <person name="Quatrano R.S."/>
            <person name="Boore J.L."/>
        </authorList>
    </citation>
    <scope>NUCLEOTIDE SEQUENCE [LARGE SCALE GENOMIC DNA]</scope>
    <source>
        <strain evidence="5 6">cv. Gransden 2004</strain>
    </source>
</reference>
<gene>
    <name evidence="5" type="primary">LOC112295413</name>
    <name evidence="4" type="ORF">PHYPA_022701</name>
</gene>
<name>A9RMG2_PHYPA</name>
<dbReference type="InterPro" id="IPR036047">
    <property type="entry name" value="F-box-like_dom_sf"/>
</dbReference>
<dbReference type="InterPro" id="IPR006652">
    <property type="entry name" value="Kelch_1"/>
</dbReference>
<dbReference type="PANTHER" id="PTHR46344:SF21">
    <property type="entry name" value="F-BOX_KELCH-REPEAT PROTEIN SKIP30 ISOFORM X2"/>
    <property type="match status" value="1"/>
</dbReference>
<dbReference type="Proteomes" id="UP000006727">
    <property type="component" value="Chromosome 18"/>
</dbReference>
<dbReference type="PROSITE" id="PS50181">
    <property type="entry name" value="FBOX"/>
    <property type="match status" value="1"/>
</dbReference>
<evidence type="ECO:0000313" key="4">
    <source>
        <dbReference type="EMBL" id="PNR34803.1"/>
    </source>
</evidence>
<dbReference type="EnsemblPlants" id="Pp3c18_4130V3.2">
    <property type="protein sequence ID" value="Pp3c18_4130V3.2"/>
    <property type="gene ID" value="Pp3c18_4130"/>
</dbReference>
<keyword evidence="1" id="KW-0880">Kelch repeat</keyword>
<dbReference type="CDD" id="cd22157">
    <property type="entry name" value="F-box_AtFBW1-like"/>
    <property type="match status" value="1"/>
</dbReference>
<dbReference type="HOGENOM" id="CLU_028510_1_1_1"/>